<dbReference type="EMBL" id="FONG01000001">
    <property type="protein sequence ID" value="SFE10925.1"/>
    <property type="molecule type" value="Genomic_DNA"/>
</dbReference>
<organism evidence="4 5">
    <name type="scientific">Actinacidiphila alni</name>
    <dbReference type="NCBI Taxonomy" id="380248"/>
    <lineage>
        <taxon>Bacteria</taxon>
        <taxon>Bacillati</taxon>
        <taxon>Actinomycetota</taxon>
        <taxon>Actinomycetes</taxon>
        <taxon>Kitasatosporales</taxon>
        <taxon>Streptomycetaceae</taxon>
        <taxon>Actinacidiphila</taxon>
    </lineage>
</organism>
<dbReference type="RefSeq" id="WP_093711752.1">
    <property type="nucleotide sequence ID" value="NZ_FONG01000001.1"/>
</dbReference>
<dbReference type="STRING" id="380248.SAMN05216251_101543"/>
<dbReference type="CDD" id="cd02440">
    <property type="entry name" value="AdoMet_MTases"/>
    <property type="match status" value="1"/>
</dbReference>
<dbReference type="OrthoDB" id="9805171at2"/>
<dbReference type="Pfam" id="PF13649">
    <property type="entry name" value="Methyltransf_25"/>
    <property type="match status" value="1"/>
</dbReference>
<dbReference type="Proteomes" id="UP000199323">
    <property type="component" value="Unassembled WGS sequence"/>
</dbReference>
<dbReference type="InterPro" id="IPR041698">
    <property type="entry name" value="Methyltransf_25"/>
</dbReference>
<evidence type="ECO:0000256" key="2">
    <source>
        <dbReference type="ARBA" id="ARBA00022679"/>
    </source>
</evidence>
<protein>
    <submittedName>
        <fullName evidence="4">Methyltransferase domain-containing protein</fullName>
    </submittedName>
</protein>
<dbReference type="GO" id="GO:0008168">
    <property type="term" value="F:methyltransferase activity"/>
    <property type="evidence" value="ECO:0007669"/>
    <property type="project" value="UniProtKB-KW"/>
</dbReference>
<gene>
    <name evidence="4" type="ORF">SAMN05216251_101543</name>
</gene>
<dbReference type="GO" id="GO:0017000">
    <property type="term" value="P:antibiotic biosynthetic process"/>
    <property type="evidence" value="ECO:0007669"/>
    <property type="project" value="UniProtKB-ARBA"/>
</dbReference>
<evidence type="ECO:0000313" key="4">
    <source>
        <dbReference type="EMBL" id="SFE10925.1"/>
    </source>
</evidence>
<dbReference type="SUPFAM" id="SSF53335">
    <property type="entry name" value="S-adenosyl-L-methionine-dependent methyltransferases"/>
    <property type="match status" value="1"/>
</dbReference>
<reference evidence="4 5" key="1">
    <citation type="submission" date="2016-10" db="EMBL/GenBank/DDBJ databases">
        <authorList>
            <person name="de Groot N.N."/>
        </authorList>
    </citation>
    <scope>NUCLEOTIDE SEQUENCE [LARGE SCALE GENOMIC DNA]</scope>
    <source>
        <strain evidence="4 5">CGMCC 4.3510</strain>
    </source>
</reference>
<keyword evidence="2 4" id="KW-0808">Transferase</keyword>
<sequence length="216" mass="23225">MSEPDFIRTARTSYDTLAADYADGFRTELDAKPLERAMLAAFAELVRVGGGGPVADIGCGPGHVTAHLRRSGLDAFGIDLSPGMVAAARRDNPGLRFEVGSMTGLDLPDGGLGGIVAMYSVIHLPTDRLPAAFAEFHRVLAARGLVLLTFQVGDQSLHKSEMLGRDVDLDYYWRRPETLAAALAETGFDIVARLVREPVADVEAMDRACLIARKRG</sequence>
<evidence type="ECO:0000259" key="3">
    <source>
        <dbReference type="Pfam" id="PF13649"/>
    </source>
</evidence>
<dbReference type="PANTHER" id="PTHR43861:SF1">
    <property type="entry name" value="TRANS-ACONITATE 2-METHYLTRANSFERASE"/>
    <property type="match status" value="1"/>
</dbReference>
<name>A0A1I1XU89_9ACTN</name>
<dbReference type="AlphaFoldDB" id="A0A1I1XU89"/>
<proteinExistence type="predicted"/>
<keyword evidence="5" id="KW-1185">Reference proteome</keyword>
<dbReference type="InterPro" id="IPR029063">
    <property type="entry name" value="SAM-dependent_MTases_sf"/>
</dbReference>
<dbReference type="PANTHER" id="PTHR43861">
    <property type="entry name" value="TRANS-ACONITATE 2-METHYLTRANSFERASE-RELATED"/>
    <property type="match status" value="1"/>
</dbReference>
<accession>A0A1I1XU89</accession>
<feature type="domain" description="Methyltransferase" evidence="3">
    <location>
        <begin position="54"/>
        <end position="144"/>
    </location>
</feature>
<evidence type="ECO:0000313" key="5">
    <source>
        <dbReference type="Proteomes" id="UP000199323"/>
    </source>
</evidence>
<dbReference type="GO" id="GO:0032259">
    <property type="term" value="P:methylation"/>
    <property type="evidence" value="ECO:0007669"/>
    <property type="project" value="UniProtKB-KW"/>
</dbReference>
<dbReference type="Gene3D" id="3.40.50.150">
    <property type="entry name" value="Vaccinia Virus protein VP39"/>
    <property type="match status" value="1"/>
</dbReference>
<evidence type="ECO:0000256" key="1">
    <source>
        <dbReference type="ARBA" id="ARBA00022603"/>
    </source>
</evidence>
<keyword evidence="1 4" id="KW-0489">Methyltransferase</keyword>